<keyword evidence="4 5" id="KW-0472">Membrane</keyword>
<comment type="caution">
    <text evidence="6">The sequence shown here is derived from an EMBL/GenBank/DDBJ whole genome shotgun (WGS) entry which is preliminary data.</text>
</comment>
<evidence type="ECO:0000313" key="7">
    <source>
        <dbReference type="Proteomes" id="UP000321129"/>
    </source>
</evidence>
<keyword evidence="3 5" id="KW-1133">Transmembrane helix</keyword>
<dbReference type="RefSeq" id="WP_147123706.1">
    <property type="nucleotide sequence ID" value="NZ_VOPY01000004.1"/>
</dbReference>
<evidence type="ECO:0000313" key="6">
    <source>
        <dbReference type="EMBL" id="TXC67746.1"/>
    </source>
</evidence>
<dbReference type="PIRSF" id="PIRSF033913">
    <property type="entry name" value="S-S_format_DsbB"/>
    <property type="match status" value="1"/>
</dbReference>
<dbReference type="InterPro" id="IPR003752">
    <property type="entry name" value="DiS_bond_form_DsbB/BdbC"/>
</dbReference>
<gene>
    <name evidence="6" type="ORF">FSZ31_12260</name>
</gene>
<dbReference type="AlphaFoldDB" id="A0A5C6U7C3"/>
<dbReference type="EMBL" id="VOPY01000004">
    <property type="protein sequence ID" value="TXC67746.1"/>
    <property type="molecule type" value="Genomic_DNA"/>
</dbReference>
<evidence type="ECO:0000256" key="1">
    <source>
        <dbReference type="ARBA" id="ARBA00004141"/>
    </source>
</evidence>
<sequence>MIHRTSAGLPHRLQAALVALAVPSALWGGALISQFVFGLVPCEMCYWQRWPHEVAIVLALFSLPFLANRAGPVFIFLSACAIAVSGAIGVFHAGVEYGWWQGLTSCTATGGFDMMSADVTPIIRCDVAQWRMFGISLAGFNAIFSFAGAALVLWLLRGKGRSR</sequence>
<organism evidence="6 7">
    <name type="scientific">Flavisphingopyxis soli</name>
    <dbReference type="NCBI Taxonomy" id="2601267"/>
    <lineage>
        <taxon>Bacteria</taxon>
        <taxon>Pseudomonadati</taxon>
        <taxon>Pseudomonadota</taxon>
        <taxon>Alphaproteobacteria</taxon>
        <taxon>Sphingomonadales</taxon>
        <taxon>Sphingopyxidaceae</taxon>
        <taxon>Flavisphingopyxis</taxon>
    </lineage>
</organism>
<proteinExistence type="predicted"/>
<accession>A0A5C6U7C3</accession>
<feature type="transmembrane region" description="Helical" evidence="5">
    <location>
        <begin position="49"/>
        <end position="67"/>
    </location>
</feature>
<feature type="transmembrane region" description="Helical" evidence="5">
    <location>
        <begin position="12"/>
        <end position="37"/>
    </location>
</feature>
<dbReference type="SUPFAM" id="SSF158442">
    <property type="entry name" value="DsbB-like"/>
    <property type="match status" value="1"/>
</dbReference>
<name>A0A5C6U7C3_9SPHN</name>
<dbReference type="GO" id="GO:0015035">
    <property type="term" value="F:protein-disulfide reductase activity"/>
    <property type="evidence" value="ECO:0007669"/>
    <property type="project" value="InterPro"/>
</dbReference>
<feature type="transmembrane region" description="Helical" evidence="5">
    <location>
        <begin position="74"/>
        <end position="95"/>
    </location>
</feature>
<dbReference type="OrthoDB" id="9808637at2"/>
<dbReference type="Pfam" id="PF02600">
    <property type="entry name" value="DsbB"/>
    <property type="match status" value="1"/>
</dbReference>
<reference evidence="6 7" key="1">
    <citation type="submission" date="2019-08" db="EMBL/GenBank/DDBJ databases">
        <title>Sphingorhabdus soil sp. nov., isolated from arctic soil.</title>
        <authorList>
            <person name="Liu Y."/>
        </authorList>
    </citation>
    <scope>NUCLEOTIDE SEQUENCE [LARGE SCALE GENOMIC DNA]</scope>
    <source>
        <strain evidence="6 7">D-2Q-5-6</strain>
    </source>
</reference>
<dbReference type="Proteomes" id="UP000321129">
    <property type="component" value="Unassembled WGS sequence"/>
</dbReference>
<feature type="transmembrane region" description="Helical" evidence="5">
    <location>
        <begin position="133"/>
        <end position="156"/>
    </location>
</feature>
<keyword evidence="7" id="KW-1185">Reference proteome</keyword>
<evidence type="ECO:0000256" key="5">
    <source>
        <dbReference type="SAM" id="Phobius"/>
    </source>
</evidence>
<dbReference type="GO" id="GO:0016020">
    <property type="term" value="C:membrane"/>
    <property type="evidence" value="ECO:0007669"/>
    <property type="project" value="UniProtKB-SubCell"/>
</dbReference>
<evidence type="ECO:0000256" key="3">
    <source>
        <dbReference type="ARBA" id="ARBA00022989"/>
    </source>
</evidence>
<dbReference type="InterPro" id="IPR024199">
    <property type="entry name" value="Uncharacterised_DsbB"/>
</dbReference>
<dbReference type="Gene3D" id="1.20.1550.10">
    <property type="entry name" value="DsbB-like"/>
    <property type="match status" value="1"/>
</dbReference>
<keyword evidence="2 5" id="KW-0812">Transmembrane</keyword>
<evidence type="ECO:0000256" key="4">
    <source>
        <dbReference type="ARBA" id="ARBA00023136"/>
    </source>
</evidence>
<protein>
    <submittedName>
        <fullName evidence="6">Disulfide bond formation protein B</fullName>
    </submittedName>
</protein>
<dbReference type="InterPro" id="IPR023380">
    <property type="entry name" value="DsbB-like_sf"/>
</dbReference>
<dbReference type="GO" id="GO:0006457">
    <property type="term" value="P:protein folding"/>
    <property type="evidence" value="ECO:0007669"/>
    <property type="project" value="InterPro"/>
</dbReference>
<comment type="subcellular location">
    <subcellularLocation>
        <location evidence="1">Membrane</location>
        <topology evidence="1">Multi-pass membrane protein</topology>
    </subcellularLocation>
</comment>
<evidence type="ECO:0000256" key="2">
    <source>
        <dbReference type="ARBA" id="ARBA00022692"/>
    </source>
</evidence>